<dbReference type="SUPFAM" id="SSF53706">
    <property type="entry name" value="Formate dehydrogenase/DMSO reductase, domains 1-3"/>
    <property type="match status" value="1"/>
</dbReference>
<evidence type="ECO:0000313" key="1">
    <source>
        <dbReference type="EMBL" id="STM07701.1"/>
    </source>
</evidence>
<dbReference type="EMBL" id="UGED01000010">
    <property type="protein sequence ID" value="STM07701.1"/>
    <property type="molecule type" value="Genomic_DNA"/>
</dbReference>
<proteinExistence type="predicted"/>
<dbReference type="Proteomes" id="UP000254052">
    <property type="component" value="Unassembled WGS sequence"/>
</dbReference>
<organism evidence="1 2">
    <name type="scientific">Escherichia coli</name>
    <dbReference type="NCBI Taxonomy" id="562"/>
    <lineage>
        <taxon>Bacteria</taxon>
        <taxon>Pseudomonadati</taxon>
        <taxon>Pseudomonadota</taxon>
        <taxon>Gammaproteobacteria</taxon>
        <taxon>Enterobacterales</taxon>
        <taxon>Enterobacteriaceae</taxon>
        <taxon>Escherichia</taxon>
    </lineage>
</organism>
<reference evidence="1 2" key="1">
    <citation type="submission" date="2018-06" db="EMBL/GenBank/DDBJ databases">
        <authorList>
            <consortium name="Pathogen Informatics"/>
            <person name="Doyle S."/>
        </authorList>
    </citation>
    <scope>NUCLEOTIDE SEQUENCE [LARGE SCALE GENOMIC DNA]</scope>
    <source>
        <strain evidence="1 2">NCTC9962</strain>
    </source>
</reference>
<protein>
    <submittedName>
        <fullName evidence="1">Respiratory nitrate reductase 2 alpha chain</fullName>
        <ecNumber evidence="1">1.7.99.4</ecNumber>
    </submittedName>
</protein>
<dbReference type="Gene3D" id="3.40.50.12440">
    <property type="match status" value="1"/>
</dbReference>
<evidence type="ECO:0000313" key="2">
    <source>
        <dbReference type="Proteomes" id="UP000254052"/>
    </source>
</evidence>
<accession>A0A377CUS2</accession>
<sequence length="87" mass="9374">MPMLVMLEPRDDGSYVPGRMIRASDLVNGLGESNNPQWKTVAVNTAGELVVPNGSIGFRWGEKGKWNLESIAAGTETELSLTPARST</sequence>
<dbReference type="EC" id="1.7.99.4" evidence="1"/>
<name>A0A377CUS2_ECOLX</name>
<keyword evidence="1" id="KW-0560">Oxidoreductase</keyword>
<dbReference type="GO" id="GO:0016491">
    <property type="term" value="F:oxidoreductase activity"/>
    <property type="evidence" value="ECO:0007669"/>
    <property type="project" value="UniProtKB-KW"/>
</dbReference>
<gene>
    <name evidence="1" type="primary">narZ_4</name>
    <name evidence="1" type="ORF">NCTC9962_05321</name>
</gene>
<dbReference type="AlphaFoldDB" id="A0A377CUS2"/>